<sequence length="65" mass="7270">MTEVVRTIRDLRIRVDEWHRAGQTVALVPTMGYLHDAHVALIDAGRQACSKIVVSIFVNPNQFGP</sequence>
<dbReference type="InterPro" id="IPR014729">
    <property type="entry name" value="Rossmann-like_a/b/a_fold"/>
</dbReference>
<protein>
    <recommendedName>
        <fullName evidence="4">Pantoate--beta-alanine ligase</fullName>
    </recommendedName>
</protein>
<dbReference type="AlphaFoldDB" id="A0A382SQ02"/>
<evidence type="ECO:0000256" key="1">
    <source>
        <dbReference type="ARBA" id="ARBA00022741"/>
    </source>
</evidence>
<dbReference type="GO" id="GO:0005829">
    <property type="term" value="C:cytosol"/>
    <property type="evidence" value="ECO:0007669"/>
    <property type="project" value="TreeGrafter"/>
</dbReference>
<evidence type="ECO:0008006" key="4">
    <source>
        <dbReference type="Google" id="ProtNLM"/>
    </source>
</evidence>
<dbReference type="EMBL" id="UINC01130674">
    <property type="protein sequence ID" value="SVD11883.1"/>
    <property type="molecule type" value="Genomic_DNA"/>
</dbReference>
<dbReference type="Pfam" id="PF02569">
    <property type="entry name" value="Pantoate_ligase"/>
    <property type="match status" value="1"/>
</dbReference>
<dbReference type="Gene3D" id="3.40.50.620">
    <property type="entry name" value="HUPs"/>
    <property type="match status" value="1"/>
</dbReference>
<organism evidence="3">
    <name type="scientific">marine metagenome</name>
    <dbReference type="NCBI Taxonomy" id="408172"/>
    <lineage>
        <taxon>unclassified sequences</taxon>
        <taxon>metagenomes</taxon>
        <taxon>ecological metagenomes</taxon>
    </lineage>
</organism>
<dbReference type="GO" id="GO:0015940">
    <property type="term" value="P:pantothenate biosynthetic process"/>
    <property type="evidence" value="ECO:0007669"/>
    <property type="project" value="InterPro"/>
</dbReference>
<dbReference type="InterPro" id="IPR003721">
    <property type="entry name" value="Pantoate_ligase"/>
</dbReference>
<keyword evidence="2" id="KW-0067">ATP-binding</keyword>
<evidence type="ECO:0000256" key="2">
    <source>
        <dbReference type="ARBA" id="ARBA00022840"/>
    </source>
</evidence>
<dbReference type="SUPFAM" id="SSF52374">
    <property type="entry name" value="Nucleotidylyl transferase"/>
    <property type="match status" value="1"/>
</dbReference>
<name>A0A382SQ02_9ZZZZ</name>
<dbReference type="GO" id="GO:0004592">
    <property type="term" value="F:pantoate-beta-alanine ligase activity"/>
    <property type="evidence" value="ECO:0007669"/>
    <property type="project" value="InterPro"/>
</dbReference>
<evidence type="ECO:0000313" key="3">
    <source>
        <dbReference type="EMBL" id="SVD11883.1"/>
    </source>
</evidence>
<feature type="non-terminal residue" evidence="3">
    <location>
        <position position="65"/>
    </location>
</feature>
<accession>A0A382SQ02</accession>
<keyword evidence="1" id="KW-0547">Nucleotide-binding</keyword>
<dbReference type="PANTHER" id="PTHR21299">
    <property type="entry name" value="CYTIDYLATE KINASE/PANTOATE-BETA-ALANINE LIGASE"/>
    <property type="match status" value="1"/>
</dbReference>
<dbReference type="GO" id="GO:0005524">
    <property type="term" value="F:ATP binding"/>
    <property type="evidence" value="ECO:0007669"/>
    <property type="project" value="UniProtKB-KW"/>
</dbReference>
<reference evidence="3" key="1">
    <citation type="submission" date="2018-05" db="EMBL/GenBank/DDBJ databases">
        <authorList>
            <person name="Lanie J.A."/>
            <person name="Ng W.-L."/>
            <person name="Kazmierczak K.M."/>
            <person name="Andrzejewski T.M."/>
            <person name="Davidsen T.M."/>
            <person name="Wayne K.J."/>
            <person name="Tettelin H."/>
            <person name="Glass J.I."/>
            <person name="Rusch D."/>
            <person name="Podicherti R."/>
            <person name="Tsui H.-C.T."/>
            <person name="Winkler M.E."/>
        </authorList>
    </citation>
    <scope>NUCLEOTIDE SEQUENCE</scope>
</reference>
<proteinExistence type="predicted"/>
<dbReference type="PANTHER" id="PTHR21299:SF1">
    <property type="entry name" value="PANTOATE--BETA-ALANINE LIGASE"/>
    <property type="match status" value="1"/>
</dbReference>
<gene>
    <name evidence="3" type="ORF">METZ01_LOCUS364737</name>
</gene>